<comment type="caution">
    <text evidence="2">The sequence shown here is derived from an EMBL/GenBank/DDBJ whole genome shotgun (WGS) entry which is preliminary data.</text>
</comment>
<proteinExistence type="predicted"/>
<reference evidence="2" key="1">
    <citation type="submission" date="2021-06" db="EMBL/GenBank/DDBJ databases">
        <authorList>
            <person name="Kallberg Y."/>
            <person name="Tangrot J."/>
            <person name="Rosling A."/>
        </authorList>
    </citation>
    <scope>NUCLEOTIDE SEQUENCE</scope>
    <source>
        <strain evidence="2">AZ414A</strain>
    </source>
</reference>
<protein>
    <submittedName>
        <fullName evidence="2">11895_t:CDS:1</fullName>
    </submittedName>
</protein>
<evidence type="ECO:0000313" key="3">
    <source>
        <dbReference type="Proteomes" id="UP000789706"/>
    </source>
</evidence>
<feature type="non-terminal residue" evidence="2">
    <location>
        <position position="116"/>
    </location>
</feature>
<keyword evidence="3" id="KW-1185">Reference proteome</keyword>
<gene>
    <name evidence="2" type="ORF">DEBURN_LOCUS9768</name>
</gene>
<organism evidence="2 3">
    <name type="scientific">Diversispora eburnea</name>
    <dbReference type="NCBI Taxonomy" id="1213867"/>
    <lineage>
        <taxon>Eukaryota</taxon>
        <taxon>Fungi</taxon>
        <taxon>Fungi incertae sedis</taxon>
        <taxon>Mucoromycota</taxon>
        <taxon>Glomeromycotina</taxon>
        <taxon>Glomeromycetes</taxon>
        <taxon>Diversisporales</taxon>
        <taxon>Diversisporaceae</taxon>
        <taxon>Diversispora</taxon>
    </lineage>
</organism>
<accession>A0A9N9CND7</accession>
<sequence>MVIFQLTTTTNPMEDNSIFKSYNKNISSNSFLSNSGDGDTNYIVNRRSIESTTINTHKPPLIPTIIHPLCLPTSTSSPKKNNSNSISNSREQHLLLTTLRSSSDPFVSSKLLETNK</sequence>
<evidence type="ECO:0000256" key="1">
    <source>
        <dbReference type="SAM" id="MobiDB-lite"/>
    </source>
</evidence>
<feature type="compositionally biased region" description="Low complexity" evidence="1">
    <location>
        <begin position="72"/>
        <end position="89"/>
    </location>
</feature>
<evidence type="ECO:0000313" key="2">
    <source>
        <dbReference type="EMBL" id="CAG8606417.1"/>
    </source>
</evidence>
<dbReference type="AlphaFoldDB" id="A0A9N9CND7"/>
<feature type="region of interest" description="Disordered" evidence="1">
    <location>
        <begin position="72"/>
        <end position="94"/>
    </location>
</feature>
<name>A0A9N9CND7_9GLOM</name>
<dbReference type="Proteomes" id="UP000789706">
    <property type="component" value="Unassembled WGS sequence"/>
</dbReference>
<dbReference type="EMBL" id="CAJVPK010002109">
    <property type="protein sequence ID" value="CAG8606417.1"/>
    <property type="molecule type" value="Genomic_DNA"/>
</dbReference>